<evidence type="ECO:0000313" key="2">
    <source>
        <dbReference type="Proteomes" id="UP001050975"/>
    </source>
</evidence>
<reference evidence="1" key="1">
    <citation type="submission" date="2019-10" db="EMBL/GenBank/DDBJ databases">
        <title>Draft genome sequece of Microseira wollei NIES-4236.</title>
        <authorList>
            <person name="Yamaguchi H."/>
            <person name="Suzuki S."/>
            <person name="Kawachi M."/>
        </authorList>
    </citation>
    <scope>NUCLEOTIDE SEQUENCE</scope>
    <source>
        <strain evidence="1">NIES-4236</strain>
    </source>
</reference>
<dbReference type="Proteomes" id="UP001050975">
    <property type="component" value="Unassembled WGS sequence"/>
</dbReference>
<evidence type="ECO:0000313" key="1">
    <source>
        <dbReference type="EMBL" id="GET44581.1"/>
    </source>
</evidence>
<sequence>MGWDGQDAHPTRKNHLCSCGVGRARCPSHKKKSAFVLWGGTGKMPIPQEKISFCLVGWDGQDAHPTRKNHLLSCGVGRARCPSHKKKSSLFLWGGRLARPIKKAWVGRLRLCARLRSAPLCVRLTIILALRIIPINDQQTVNR</sequence>
<keyword evidence="2" id="KW-1185">Reference proteome</keyword>
<dbReference type="EMBL" id="BLAY01000426">
    <property type="protein sequence ID" value="GET44581.1"/>
    <property type="molecule type" value="Genomic_DNA"/>
</dbReference>
<proteinExistence type="predicted"/>
<name>A0AAV3XS62_9CYAN</name>
<gene>
    <name evidence="1" type="ORF">MiSe_94110</name>
</gene>
<protein>
    <submittedName>
        <fullName evidence="1">Uncharacterized protein</fullName>
    </submittedName>
</protein>
<comment type="caution">
    <text evidence="1">The sequence shown here is derived from an EMBL/GenBank/DDBJ whole genome shotgun (WGS) entry which is preliminary data.</text>
</comment>
<dbReference type="AlphaFoldDB" id="A0AAV3XS62"/>
<organism evidence="1 2">
    <name type="scientific">Microseira wollei NIES-4236</name>
    <dbReference type="NCBI Taxonomy" id="2530354"/>
    <lineage>
        <taxon>Bacteria</taxon>
        <taxon>Bacillati</taxon>
        <taxon>Cyanobacteriota</taxon>
        <taxon>Cyanophyceae</taxon>
        <taxon>Oscillatoriophycideae</taxon>
        <taxon>Aerosakkonematales</taxon>
        <taxon>Aerosakkonemataceae</taxon>
        <taxon>Microseira</taxon>
    </lineage>
</organism>
<accession>A0AAV3XS62</accession>